<dbReference type="SMART" id="SM00164">
    <property type="entry name" value="TBC"/>
    <property type="match status" value="1"/>
</dbReference>
<gene>
    <name evidence="4" type="ORF">g.26302</name>
</gene>
<dbReference type="FunFam" id="1.10.8.270:FF:000011">
    <property type="entry name" value="TBC1 domain family member 5"/>
    <property type="match status" value="1"/>
</dbReference>
<dbReference type="Gene3D" id="1.10.8.270">
    <property type="entry name" value="putative rabgap domain of human tbc1 domain family member 14 like domains"/>
    <property type="match status" value="1"/>
</dbReference>
<feature type="region of interest" description="Disordered" evidence="2">
    <location>
        <begin position="430"/>
        <end position="452"/>
    </location>
</feature>
<dbReference type="FunFam" id="1.10.472.80:FF:000038">
    <property type="entry name" value="TBC1 domain family member 5"/>
    <property type="match status" value="1"/>
</dbReference>
<dbReference type="InterPro" id="IPR000195">
    <property type="entry name" value="Rab-GAP-TBC_dom"/>
</dbReference>
<protein>
    <recommendedName>
        <fullName evidence="3">Rab-GAP TBC domain-containing protein</fullName>
    </recommendedName>
</protein>
<dbReference type="GO" id="GO:0005737">
    <property type="term" value="C:cytoplasm"/>
    <property type="evidence" value="ECO:0007669"/>
    <property type="project" value="UniProtKB-ARBA"/>
</dbReference>
<evidence type="ECO:0000256" key="2">
    <source>
        <dbReference type="SAM" id="MobiDB-lite"/>
    </source>
</evidence>
<evidence type="ECO:0000256" key="1">
    <source>
        <dbReference type="ARBA" id="ARBA00022468"/>
    </source>
</evidence>
<organism evidence="4">
    <name type="scientific">Homalodisca liturata</name>
    <dbReference type="NCBI Taxonomy" id="320908"/>
    <lineage>
        <taxon>Eukaryota</taxon>
        <taxon>Metazoa</taxon>
        <taxon>Ecdysozoa</taxon>
        <taxon>Arthropoda</taxon>
        <taxon>Hexapoda</taxon>
        <taxon>Insecta</taxon>
        <taxon>Pterygota</taxon>
        <taxon>Neoptera</taxon>
        <taxon>Paraneoptera</taxon>
        <taxon>Hemiptera</taxon>
        <taxon>Auchenorrhyncha</taxon>
        <taxon>Membracoidea</taxon>
        <taxon>Cicadellidae</taxon>
        <taxon>Cicadellinae</taxon>
        <taxon>Proconiini</taxon>
        <taxon>Homalodisca</taxon>
    </lineage>
</organism>
<accession>A0A1B6HL30</accession>
<feature type="compositionally biased region" description="Polar residues" evidence="2">
    <location>
        <begin position="602"/>
        <end position="616"/>
    </location>
</feature>
<feature type="region of interest" description="Disordered" evidence="2">
    <location>
        <begin position="546"/>
        <end position="616"/>
    </location>
</feature>
<evidence type="ECO:0000259" key="3">
    <source>
        <dbReference type="PROSITE" id="PS50086"/>
    </source>
</evidence>
<keyword evidence="1" id="KW-0343">GTPase activation</keyword>
<dbReference type="Pfam" id="PF00566">
    <property type="entry name" value="RabGAP-TBC"/>
    <property type="match status" value="1"/>
</dbReference>
<sequence>MDRPQLGLPVGGDANLVLNRDSSVEEVMVADDSETNSESTSSQESPERFSVLKFQEEWLFLLNQDEALTTLRQRALSGGLRGCRLRSVCWKLLLGILTGGNPQQWVQQIKQIRNNYVDLFDKVKINPWLDVVNTDGLDNPLSQDAESPWHQYFCDQELQNVIKMDVVRTFPGVEFFRDEKIQQAMVNILFCYARDHPSMCYRQGMHEILAPLLFVVHCDYQTYVNTVGVNKSSSDPMQTILDPTYVEEDTYAVFAKVMFAIQGSYQISNVEPSNTGYFPTNSTPTSPVSEVLNQLDWIKEHLLAPLDPELHQHLQQMDVTLALFGIRWLRLLFGREFPLQDLLVLWDAVFAEGNMFQLVNYIVVAMLMAIRHQLLTSDHTSCLTILMRYPSMEVSKIIDHALFLKNPMAYHQPYQTVSYFHPSASAGVQSNMNPIANKKRPHKPDKKEKSEANFLSNRFKRLSLRRSSQSDSISVNNDNSSSIIEGFMLDDPAVVRGELKHCRAVMSLVQLKLAQYHTVLEQCVPHTNIAAQQALTGIHELCSLLDPHRPSPSPSPSSFDVEPAYEVGEVQLTPSTTPTPTNLPPPRSEIDMTIFKRPQGQPVKTSDNLVQSPVKK</sequence>
<dbReference type="PANTHER" id="PTHR22957">
    <property type="entry name" value="TBC1 DOMAIN FAMILY MEMBER GTPASE-ACTIVATING PROTEIN"/>
    <property type="match status" value="1"/>
</dbReference>
<dbReference type="AlphaFoldDB" id="A0A1B6HL30"/>
<dbReference type="PANTHER" id="PTHR22957:SF337">
    <property type="entry name" value="TBC1 DOMAIN FAMILY MEMBER 5"/>
    <property type="match status" value="1"/>
</dbReference>
<dbReference type="GO" id="GO:0005096">
    <property type="term" value="F:GTPase activator activity"/>
    <property type="evidence" value="ECO:0007669"/>
    <property type="project" value="UniProtKB-KW"/>
</dbReference>
<feature type="region of interest" description="Disordered" evidence="2">
    <location>
        <begin position="27"/>
        <end position="47"/>
    </location>
</feature>
<dbReference type="EMBL" id="GECU01032328">
    <property type="protein sequence ID" value="JAS75378.1"/>
    <property type="molecule type" value="Transcribed_RNA"/>
</dbReference>
<evidence type="ECO:0000313" key="4">
    <source>
        <dbReference type="EMBL" id="JAS75378.1"/>
    </source>
</evidence>
<dbReference type="Gene3D" id="1.10.472.80">
    <property type="entry name" value="Ypt/Rab-GAP domain of gyp1p, domain 3"/>
    <property type="match status" value="1"/>
</dbReference>
<proteinExistence type="predicted"/>
<reference evidence="4" key="1">
    <citation type="submission" date="2015-11" db="EMBL/GenBank/DDBJ databases">
        <title>De novo transcriptome assembly of four potential Pierce s Disease insect vectors from Arizona vineyards.</title>
        <authorList>
            <person name="Tassone E.E."/>
        </authorList>
    </citation>
    <scope>NUCLEOTIDE SEQUENCE</scope>
</reference>
<name>A0A1B6HL30_9HEMI</name>
<dbReference type="PROSITE" id="PS50086">
    <property type="entry name" value="TBC_RABGAP"/>
    <property type="match status" value="1"/>
</dbReference>
<dbReference type="InterPro" id="IPR035969">
    <property type="entry name" value="Rab-GAP_TBC_sf"/>
</dbReference>
<dbReference type="SUPFAM" id="SSF47923">
    <property type="entry name" value="Ypt/Rab-GAP domain of gyp1p"/>
    <property type="match status" value="2"/>
</dbReference>
<feature type="domain" description="Rab-GAP TBC" evidence="3">
    <location>
        <begin position="80"/>
        <end position="353"/>
    </location>
</feature>